<evidence type="ECO:0000313" key="6">
    <source>
        <dbReference type="EMBL" id="ABP01167.1"/>
    </source>
</evidence>
<name>A4S6T3_OSTLU</name>
<evidence type="ECO:0000256" key="2">
    <source>
        <dbReference type="SAM" id="MobiDB-lite"/>
    </source>
</evidence>
<dbReference type="Proteomes" id="UP000001568">
    <property type="component" value="Chromosome 13"/>
</dbReference>
<feature type="transmembrane region" description="Helical" evidence="3">
    <location>
        <begin position="99"/>
        <end position="121"/>
    </location>
</feature>
<dbReference type="PANTHER" id="PTHR13018:SF135">
    <property type="entry name" value="CSC1_OSCA1-LIKE 7TM REGION DOMAIN-CONTAINING PROTEIN"/>
    <property type="match status" value="1"/>
</dbReference>
<feature type="compositionally biased region" description="Acidic residues" evidence="2">
    <location>
        <begin position="1111"/>
        <end position="1122"/>
    </location>
</feature>
<feature type="transmembrane region" description="Helical" evidence="3">
    <location>
        <begin position="204"/>
        <end position="230"/>
    </location>
</feature>
<dbReference type="Gramene" id="ABO99440">
    <property type="protein sequence ID" value="ABO99440"/>
    <property type="gene ID" value="OSTLU_27232"/>
</dbReference>
<evidence type="ECO:0000313" key="7">
    <source>
        <dbReference type="Proteomes" id="UP000001568"/>
    </source>
</evidence>
<dbReference type="PANTHER" id="PTHR13018">
    <property type="entry name" value="PROBABLE MEMBRANE PROTEIN DUF221-RELATED"/>
    <property type="match status" value="1"/>
</dbReference>
<dbReference type="OrthoDB" id="297739at2759"/>
<dbReference type="KEGG" id="olu:OSTLU_29678"/>
<sequence>MDTNWTPATPARARADARIASDKVLSTKAFEDARVKDHRDVERERGVYLPPSAEEAATHADSAQPRLLSEDGKLEKLKYFDSEVDLGLEFGAGVSGYFFVLRAFACLFFAAFALNLPAMFINYTSTYYASHYEAEPETATAPTADALSGRPTTSFHSWFVDWHWANPMSASLGTVAPDDVPQRAWVLAGTTSGVLRWSSSKIDFIRFSVVMDVVVSLIIILSVPVIMLVLMRTERRVERGTATLKDYTVLVTGLPSDATDEEVRCFFALRFGTVADVVLVKTECMQINAQRRRRRLLEDYDEAEAALIAAGNRGGDGTKTAIENEILAVDRKLKRRRARTRAKQCSAFITFETEGSKIDCILRNTRSIMSYIFAFPRKERFRGKRKYRVRDAPEPEDVRFENLNLSNRSWRRLVVLFSCSAVVLLCYGFLKMLVDDKEKLWENADMMVTTLADDVGIVVAHGNPVEQFETHKNQFRTACRARLDQCGVAFSKDKTYVGMPWGAPIYAFYDYPNATLLDRRYAQQDAVRDLTNCAQDTNRCPGGPTMQNCHACYCASLKYGLTSEVVRAYNKAIRHSCAKYVNLGPGEYYNWLWVSFCITLMNVLLEWIVPLLVAAERLRTRSATKVLKTKIIFWVRYLNVAVIYGLLNANFYHIGRYFPLIKQMFGLKGEYADFTSEWFNDVGLVLFFAIMMSVTIRILARVLVDIITHVGRKFSVAYCHTQAKLNKAFEGPSFDTGAKCGDVCFTIMAAMTFSSGMPLIYLVLSMYFVLVYLYDYRLLLKVCKLPERSKSTLPMTAAKVLFISVSIHALIGLWMFSYHWTPDLAKPTKDFEHSSKNNAPPLAYEIGGEILNPPHDNGALTAIVQSTGVATTYFHQYRDATVGALSAGDFVAPPPRVQLRFAERPFSEAGMPFMGMFFALLGVMGLWQIAVAWHNWGKSRRDIARSWKNLPQYHEAIMTGLIVGSETYRPEYQPDYAFLFDKSTVAAAKMKLGSYAGGPVRGDSVNSRDAWSLGQGDDDDIAELIHHRYDNEREYDGGAPWVRKTGSKIYGGDAATAKRGSRGTRQRDGGHYGVPVVDVRALGVGSDYNHVENNAFGHSDAFVADDHEWDSASDADTLDDDASTQRSQSFSDYENDDQRFDGARRPAWLD</sequence>
<keyword evidence="7" id="KW-1185">Reference proteome</keyword>
<dbReference type="SUPFAM" id="SSF54928">
    <property type="entry name" value="RNA-binding domain, RBD"/>
    <property type="match status" value="1"/>
</dbReference>
<dbReference type="GO" id="GO:0003723">
    <property type="term" value="F:RNA binding"/>
    <property type="evidence" value="ECO:0007669"/>
    <property type="project" value="UniProtKB-UniRule"/>
</dbReference>
<dbReference type="EMBL" id="CP000593">
    <property type="protein sequence ID" value="ABO99440.1"/>
    <property type="molecule type" value="Genomic_DNA"/>
</dbReference>
<dbReference type="RefSeq" id="XP_001421147.1">
    <property type="nucleotide sequence ID" value="XM_001421110.1"/>
</dbReference>
<organism evidence="5 7">
    <name type="scientific">Ostreococcus lucimarinus (strain CCE9901)</name>
    <dbReference type="NCBI Taxonomy" id="436017"/>
    <lineage>
        <taxon>Eukaryota</taxon>
        <taxon>Viridiplantae</taxon>
        <taxon>Chlorophyta</taxon>
        <taxon>Mamiellophyceae</taxon>
        <taxon>Mamiellales</taxon>
        <taxon>Bathycoccaceae</taxon>
        <taxon>Ostreococcus</taxon>
    </lineage>
</organism>
<dbReference type="RefSeq" id="XP_001422808.1">
    <property type="nucleotide sequence ID" value="XM_001422771.1"/>
</dbReference>
<evidence type="ECO:0000259" key="4">
    <source>
        <dbReference type="PROSITE" id="PS50102"/>
    </source>
</evidence>
<dbReference type="InterPro" id="IPR045122">
    <property type="entry name" value="Csc1-like"/>
</dbReference>
<keyword evidence="3" id="KW-1133">Transmembrane helix</keyword>
<feature type="transmembrane region" description="Helical" evidence="3">
    <location>
        <begin position="591"/>
        <end position="613"/>
    </location>
</feature>
<dbReference type="GO" id="GO:0005227">
    <property type="term" value="F:calcium-activated cation channel activity"/>
    <property type="evidence" value="ECO:0007669"/>
    <property type="project" value="InterPro"/>
</dbReference>
<feature type="transmembrane region" description="Helical" evidence="3">
    <location>
        <begin position="684"/>
        <end position="704"/>
    </location>
</feature>
<dbReference type="Pfam" id="PF14703">
    <property type="entry name" value="PHM7_cyt"/>
    <property type="match status" value="1"/>
</dbReference>
<dbReference type="Gene3D" id="3.30.70.330">
    <property type="match status" value="1"/>
</dbReference>
<reference evidence="5 7" key="1">
    <citation type="journal article" date="2007" name="Proc. Natl. Acad. Sci. U.S.A.">
        <title>The tiny eukaryote Ostreococcus provides genomic insights into the paradox of plankton speciation.</title>
        <authorList>
            <person name="Palenik B."/>
            <person name="Grimwood J."/>
            <person name="Aerts A."/>
            <person name="Rouze P."/>
            <person name="Salamov A."/>
            <person name="Putnam N."/>
            <person name="Dupont C."/>
            <person name="Jorgensen R."/>
            <person name="Derelle E."/>
            <person name="Rombauts S."/>
            <person name="Zhou K."/>
            <person name="Otillar R."/>
            <person name="Merchant S.S."/>
            <person name="Podell S."/>
            <person name="Gaasterland T."/>
            <person name="Napoli C."/>
            <person name="Gendler K."/>
            <person name="Manuell A."/>
            <person name="Tai V."/>
            <person name="Vallon O."/>
            <person name="Piganeau G."/>
            <person name="Jancek S."/>
            <person name="Heijde M."/>
            <person name="Jabbari K."/>
            <person name="Bowler C."/>
            <person name="Lohr M."/>
            <person name="Robbens S."/>
            <person name="Werner G."/>
            <person name="Dubchak I."/>
            <person name="Pazour G.J."/>
            <person name="Ren Q."/>
            <person name="Paulsen I."/>
            <person name="Delwiche C."/>
            <person name="Schmutz J."/>
            <person name="Rokhsar D."/>
            <person name="Van de Peer Y."/>
            <person name="Moreau H."/>
            <person name="Grigoriev I.V."/>
        </authorList>
    </citation>
    <scope>NUCLEOTIDE SEQUENCE [LARGE SCALE GENOMIC DNA]</scope>
    <source>
        <strain evidence="5 7">CCE9901</strain>
    </source>
</reference>
<keyword evidence="1" id="KW-0694">RNA-binding</keyword>
<feature type="region of interest" description="Disordered" evidence="2">
    <location>
        <begin position="1111"/>
        <end position="1150"/>
    </location>
</feature>
<feature type="transmembrane region" description="Helical" evidence="3">
    <location>
        <begin position="913"/>
        <end position="933"/>
    </location>
</feature>
<dbReference type="InterPro" id="IPR035979">
    <property type="entry name" value="RBD_domain_sf"/>
</dbReference>
<keyword evidence="3" id="KW-0812">Transmembrane</keyword>
<keyword evidence="3" id="KW-0472">Membrane</keyword>
<protein>
    <recommendedName>
        <fullName evidence="4">RRM domain-containing protein</fullName>
    </recommendedName>
</protein>
<evidence type="ECO:0000256" key="3">
    <source>
        <dbReference type="SAM" id="Phobius"/>
    </source>
</evidence>
<feature type="transmembrane region" description="Helical" evidence="3">
    <location>
        <begin position="800"/>
        <end position="820"/>
    </location>
</feature>
<feature type="transmembrane region" description="Helical" evidence="3">
    <location>
        <begin position="413"/>
        <end position="430"/>
    </location>
</feature>
<gene>
    <name evidence="5" type="ORF">OSTLU_27232</name>
    <name evidence="6" type="ORF">OSTLU_29678</name>
</gene>
<dbReference type="OMA" id="WHWANPM"/>
<feature type="region of interest" description="Disordered" evidence="2">
    <location>
        <begin position="1052"/>
        <end position="1072"/>
    </location>
</feature>
<dbReference type="AlphaFoldDB" id="A4S6T3"/>
<feature type="domain" description="RRM" evidence="4">
    <location>
        <begin position="247"/>
        <end position="340"/>
    </location>
</feature>
<dbReference type="GeneID" id="5006866"/>
<dbReference type="HOGENOM" id="CLU_302361_0_0_1"/>
<dbReference type="InterPro" id="IPR000504">
    <property type="entry name" value="RRM_dom"/>
</dbReference>
<dbReference type="GeneID" id="5005207"/>
<dbReference type="GO" id="GO:0005886">
    <property type="term" value="C:plasma membrane"/>
    <property type="evidence" value="ECO:0007669"/>
    <property type="project" value="TreeGrafter"/>
</dbReference>
<dbReference type="EMBL" id="CP000601">
    <property type="protein sequence ID" value="ABP01167.1"/>
    <property type="molecule type" value="Genomic_DNA"/>
</dbReference>
<dbReference type="InterPro" id="IPR012677">
    <property type="entry name" value="Nucleotide-bd_a/b_plait_sf"/>
</dbReference>
<dbReference type="InterPro" id="IPR027815">
    <property type="entry name" value="CSC1/OSCA1-like_cyt"/>
</dbReference>
<accession>A4S6T3</accession>
<evidence type="ECO:0000313" key="5">
    <source>
        <dbReference type="EMBL" id="ABO99440.1"/>
    </source>
</evidence>
<feature type="transmembrane region" description="Helical" evidence="3">
    <location>
        <begin position="634"/>
        <end position="654"/>
    </location>
</feature>
<dbReference type="KEGG" id="olu:OSTLU_27232"/>
<proteinExistence type="predicted"/>
<dbReference type="eggNOG" id="ENOG502QZ1Z">
    <property type="taxonomic scope" value="Eukaryota"/>
</dbReference>
<dbReference type="Gramene" id="ABP01167">
    <property type="protein sequence ID" value="ABP01167"/>
    <property type="gene ID" value="OSTLU_29678"/>
</dbReference>
<dbReference type="Proteomes" id="UP000001568">
    <property type="component" value="Chromosome 21"/>
</dbReference>
<dbReference type="PROSITE" id="PS50102">
    <property type="entry name" value="RRM"/>
    <property type="match status" value="1"/>
</dbReference>
<feature type="transmembrane region" description="Helical" evidence="3">
    <location>
        <begin position="759"/>
        <end position="779"/>
    </location>
</feature>
<evidence type="ECO:0000256" key="1">
    <source>
        <dbReference type="PROSITE-ProRule" id="PRU00176"/>
    </source>
</evidence>